<dbReference type="PANTHER" id="PTHR10655:SF17">
    <property type="entry name" value="LYSOPHOSPHOLIPASE-LIKE PROTEIN 1"/>
    <property type="match status" value="1"/>
</dbReference>
<evidence type="ECO:0000313" key="4">
    <source>
        <dbReference type="EMBL" id="SDK95870.1"/>
    </source>
</evidence>
<protein>
    <submittedName>
        <fullName evidence="4">Phospholipase/carboxylesterase</fullName>
    </submittedName>
</protein>
<dbReference type="Pfam" id="PF02230">
    <property type="entry name" value="Abhydrolase_2"/>
    <property type="match status" value="1"/>
</dbReference>
<dbReference type="InterPro" id="IPR050565">
    <property type="entry name" value="LYPA1-2/EST-like"/>
</dbReference>
<dbReference type="InterPro" id="IPR029058">
    <property type="entry name" value="AB_hydrolase_fold"/>
</dbReference>
<dbReference type="SUPFAM" id="SSF53474">
    <property type="entry name" value="alpha/beta-Hydrolases"/>
    <property type="match status" value="1"/>
</dbReference>
<dbReference type="Gene3D" id="3.40.50.1820">
    <property type="entry name" value="alpha/beta hydrolase"/>
    <property type="match status" value="1"/>
</dbReference>
<evidence type="ECO:0000256" key="1">
    <source>
        <dbReference type="ARBA" id="ARBA00006499"/>
    </source>
</evidence>
<dbReference type="AlphaFoldDB" id="A0A1G9G5B2"/>
<dbReference type="EMBL" id="FNFY01000015">
    <property type="protein sequence ID" value="SDK95870.1"/>
    <property type="molecule type" value="Genomic_DNA"/>
</dbReference>
<comment type="similarity">
    <text evidence="1">Belongs to the AB hydrolase superfamily. AB hydrolase 2 family.</text>
</comment>
<organism evidence="4 5">
    <name type="scientific">Lacicoccus qingdaonensis</name>
    <dbReference type="NCBI Taxonomy" id="576118"/>
    <lineage>
        <taxon>Bacteria</taxon>
        <taxon>Bacillati</taxon>
        <taxon>Bacillota</taxon>
        <taxon>Bacilli</taxon>
        <taxon>Bacillales</taxon>
        <taxon>Salinicoccaceae</taxon>
        <taxon>Lacicoccus</taxon>
    </lineage>
</organism>
<evidence type="ECO:0000259" key="3">
    <source>
        <dbReference type="Pfam" id="PF02230"/>
    </source>
</evidence>
<dbReference type="RefSeq" id="WP_092986721.1">
    <property type="nucleotide sequence ID" value="NZ_FNFY01000015.1"/>
</dbReference>
<accession>A0A1G9G5B2</accession>
<dbReference type="InterPro" id="IPR003140">
    <property type="entry name" value="PLipase/COase/thioEstase"/>
</dbReference>
<proteinExistence type="inferred from homology"/>
<feature type="domain" description="Phospholipase/carboxylesterase/thioesterase" evidence="3">
    <location>
        <begin position="21"/>
        <end position="206"/>
    </location>
</feature>
<gene>
    <name evidence="4" type="ORF">SAMN05216216_11544</name>
</gene>
<dbReference type="PANTHER" id="PTHR10655">
    <property type="entry name" value="LYSOPHOSPHOLIPASE-RELATED"/>
    <property type="match status" value="1"/>
</dbReference>
<dbReference type="STRING" id="576118.SAMN05216216_11544"/>
<dbReference type="GO" id="GO:0016787">
    <property type="term" value="F:hydrolase activity"/>
    <property type="evidence" value="ECO:0007669"/>
    <property type="project" value="UniProtKB-KW"/>
</dbReference>
<keyword evidence="2" id="KW-0378">Hydrolase</keyword>
<evidence type="ECO:0000313" key="5">
    <source>
        <dbReference type="Proteomes" id="UP000199008"/>
    </source>
</evidence>
<dbReference type="OrthoDB" id="9815425at2"/>
<evidence type="ECO:0000256" key="2">
    <source>
        <dbReference type="ARBA" id="ARBA00022801"/>
    </source>
</evidence>
<keyword evidence="5" id="KW-1185">Reference proteome</keyword>
<name>A0A1G9G5B2_9BACL</name>
<dbReference type="Proteomes" id="UP000199008">
    <property type="component" value="Unassembled WGS sequence"/>
</dbReference>
<reference evidence="5" key="1">
    <citation type="submission" date="2016-10" db="EMBL/GenBank/DDBJ databases">
        <authorList>
            <person name="Varghese N."/>
            <person name="Submissions S."/>
        </authorList>
    </citation>
    <scope>NUCLEOTIDE SEQUENCE [LARGE SCALE GENOMIC DNA]</scope>
    <source>
        <strain evidence="5">CGMCC 1.8895</strain>
    </source>
</reference>
<sequence length="214" mass="24553">MENEFYYEVKTPENYDENKKYPMLIAFHGIGHHEEFAWINFDGVTDEFIVVAVRGNLEFKNGYAYYLLEEFGKPDMETFDACMKKMPAFVFEIIEAYPVDKDHVYLGGFSQGAILSNTLALLMGDEISGIVSMNGYVPEFLEERYGVKSVEHLDVFLSVGSEDEIFPPEIGKKNEAFFKDKGANVSYTTYDTAHQIGEQNKKDVARWLLDQIKK</sequence>